<evidence type="ECO:0000259" key="1">
    <source>
        <dbReference type="Pfam" id="PF15567"/>
    </source>
</evidence>
<dbReference type="Proteomes" id="UP000824010">
    <property type="component" value="Chromosome"/>
</dbReference>
<dbReference type="InterPro" id="IPR029082">
    <property type="entry name" value="Imm35"/>
</dbReference>
<proteinExistence type="predicted"/>
<name>A0ABX8NRZ1_9PSED</name>
<organism evidence="2 3">
    <name type="scientific">Pseudomonas maumuensis</name>
    <dbReference type="NCBI Taxonomy" id="2842354"/>
    <lineage>
        <taxon>Bacteria</taxon>
        <taxon>Pseudomonadati</taxon>
        <taxon>Pseudomonadota</taxon>
        <taxon>Gammaproteobacteria</taxon>
        <taxon>Pseudomonadales</taxon>
        <taxon>Pseudomonadaceae</taxon>
        <taxon>Pseudomonas</taxon>
    </lineage>
</organism>
<accession>A0ABX8NRZ1</accession>
<dbReference type="RefSeq" id="WP_217869520.1">
    <property type="nucleotide sequence ID" value="NZ_CP077077.1"/>
</dbReference>
<evidence type="ECO:0000313" key="2">
    <source>
        <dbReference type="EMBL" id="QXH58842.1"/>
    </source>
</evidence>
<gene>
    <name evidence="2" type="ORF">KSS90_11740</name>
</gene>
<feature type="domain" description="Immunity protein 35" evidence="1">
    <location>
        <begin position="20"/>
        <end position="74"/>
    </location>
</feature>
<dbReference type="Pfam" id="PF15567">
    <property type="entry name" value="Imm35"/>
    <property type="match status" value="1"/>
</dbReference>
<protein>
    <submittedName>
        <fullName evidence="2">YrhB family protein</fullName>
    </submittedName>
</protein>
<dbReference type="EMBL" id="CP077077">
    <property type="protein sequence ID" value="QXH58842.1"/>
    <property type="molecule type" value="Genomic_DNA"/>
</dbReference>
<reference evidence="2 3" key="1">
    <citation type="journal article" date="2021" name="Microorganisms">
        <title>The Ever-Expanding Pseudomonas Genus: Description of 43 New Species and Partition of the Pseudomonas putida Group.</title>
        <authorList>
            <person name="Girard L."/>
            <person name="Lood C."/>
            <person name="Hofte M."/>
            <person name="Vandamme P."/>
            <person name="Rokni-Zadeh H."/>
            <person name="van Noort V."/>
            <person name="Lavigne R."/>
            <person name="De Mot R."/>
        </authorList>
    </citation>
    <scope>NUCLEOTIDE SEQUENCE [LARGE SCALE GENOMIC DNA]</scope>
    <source>
        <strain evidence="2 3">COW77</strain>
    </source>
</reference>
<evidence type="ECO:0000313" key="3">
    <source>
        <dbReference type="Proteomes" id="UP000824010"/>
    </source>
</evidence>
<keyword evidence="3" id="KW-1185">Reference proteome</keyword>
<sequence>MISFEESLEMVVNHLSKSPVPLVITYSEGFPDGWLFCFNSKQYVETGDFSFQLVGNGPIFVDKDTGELHFFGTALPPKEYVEEYSLRKRDKK</sequence>